<dbReference type="Proteomes" id="UP001420932">
    <property type="component" value="Unassembled WGS sequence"/>
</dbReference>
<dbReference type="AlphaFoldDB" id="A0AAP0J5C7"/>
<evidence type="ECO:0008006" key="3">
    <source>
        <dbReference type="Google" id="ProtNLM"/>
    </source>
</evidence>
<evidence type="ECO:0000313" key="2">
    <source>
        <dbReference type="Proteomes" id="UP001420932"/>
    </source>
</evidence>
<evidence type="ECO:0000313" key="1">
    <source>
        <dbReference type="EMBL" id="KAK9127784.1"/>
    </source>
</evidence>
<gene>
    <name evidence="1" type="ORF">Syun_016581</name>
</gene>
<protein>
    <recommendedName>
        <fullName evidence="3">Peptidase A2 domain-containing protein</fullName>
    </recommendedName>
</protein>
<accession>A0AAP0J5C7</accession>
<organism evidence="1 2">
    <name type="scientific">Stephania yunnanensis</name>
    <dbReference type="NCBI Taxonomy" id="152371"/>
    <lineage>
        <taxon>Eukaryota</taxon>
        <taxon>Viridiplantae</taxon>
        <taxon>Streptophyta</taxon>
        <taxon>Embryophyta</taxon>
        <taxon>Tracheophyta</taxon>
        <taxon>Spermatophyta</taxon>
        <taxon>Magnoliopsida</taxon>
        <taxon>Ranunculales</taxon>
        <taxon>Menispermaceae</taxon>
        <taxon>Menispermoideae</taxon>
        <taxon>Cissampelideae</taxon>
        <taxon>Stephania</taxon>
    </lineage>
</organism>
<keyword evidence="2" id="KW-1185">Reference proteome</keyword>
<name>A0AAP0J5C7_9MAGN</name>
<reference evidence="1 2" key="1">
    <citation type="submission" date="2024-01" db="EMBL/GenBank/DDBJ databases">
        <title>Genome assemblies of Stephania.</title>
        <authorList>
            <person name="Yang L."/>
        </authorList>
    </citation>
    <scope>NUCLEOTIDE SEQUENCE [LARGE SCALE GENOMIC DNA]</scope>
    <source>
        <strain evidence="1">YNDBR</strain>
        <tissue evidence="1">Leaf</tissue>
    </source>
</reference>
<dbReference type="Pfam" id="PF03004">
    <property type="entry name" value="Transposase_24"/>
    <property type="match status" value="1"/>
</dbReference>
<sequence>MTDQKLELELNEARDALGDPPNSVDDLLGILDFYNEFLELNYFSASSNDLRLDPNGSVVNHGAFQQQIRGDSNLMAQLLQAFVDSGAQSTIISKSVFERCGGDQEIILCVEATEAQNSATFSTYDEKKLQSRPTWKEMFRHLHTHGHDGQSFVDQRSAKIDAELTRRLEEMSTQTPDTSIDEDVIYLEVMPKVKGRVYGLRSHGYHRNIFSKGASSSRGPAYGLHELE</sequence>
<comment type="caution">
    <text evidence="1">The sequence shown here is derived from an EMBL/GenBank/DDBJ whole genome shotgun (WGS) entry which is preliminary data.</text>
</comment>
<dbReference type="EMBL" id="JBBNAF010000007">
    <property type="protein sequence ID" value="KAK9127784.1"/>
    <property type="molecule type" value="Genomic_DNA"/>
</dbReference>
<dbReference type="InterPro" id="IPR004252">
    <property type="entry name" value="Probable_transposase_24"/>
</dbReference>
<proteinExistence type="predicted"/>